<gene>
    <name evidence="1" type="ORF">BJ138DRAFT_1169683</name>
</gene>
<organism evidence="1 2">
    <name type="scientific">Hygrophoropsis aurantiaca</name>
    <dbReference type="NCBI Taxonomy" id="72124"/>
    <lineage>
        <taxon>Eukaryota</taxon>
        <taxon>Fungi</taxon>
        <taxon>Dikarya</taxon>
        <taxon>Basidiomycota</taxon>
        <taxon>Agaricomycotina</taxon>
        <taxon>Agaricomycetes</taxon>
        <taxon>Agaricomycetidae</taxon>
        <taxon>Boletales</taxon>
        <taxon>Coniophorineae</taxon>
        <taxon>Hygrophoropsidaceae</taxon>
        <taxon>Hygrophoropsis</taxon>
    </lineage>
</organism>
<reference evidence="1" key="1">
    <citation type="journal article" date="2021" name="New Phytol.">
        <title>Evolutionary innovations through gain and loss of genes in the ectomycorrhizal Boletales.</title>
        <authorList>
            <person name="Wu G."/>
            <person name="Miyauchi S."/>
            <person name="Morin E."/>
            <person name="Kuo A."/>
            <person name="Drula E."/>
            <person name="Varga T."/>
            <person name="Kohler A."/>
            <person name="Feng B."/>
            <person name="Cao Y."/>
            <person name="Lipzen A."/>
            <person name="Daum C."/>
            <person name="Hundley H."/>
            <person name="Pangilinan J."/>
            <person name="Johnson J."/>
            <person name="Barry K."/>
            <person name="LaButti K."/>
            <person name="Ng V."/>
            <person name="Ahrendt S."/>
            <person name="Min B."/>
            <person name="Choi I.G."/>
            <person name="Park H."/>
            <person name="Plett J.M."/>
            <person name="Magnuson J."/>
            <person name="Spatafora J.W."/>
            <person name="Nagy L.G."/>
            <person name="Henrissat B."/>
            <person name="Grigoriev I.V."/>
            <person name="Yang Z.L."/>
            <person name="Xu J."/>
            <person name="Martin F.M."/>
        </authorList>
    </citation>
    <scope>NUCLEOTIDE SEQUENCE</scope>
    <source>
        <strain evidence="1">ATCC 28755</strain>
    </source>
</reference>
<sequence length="563" mass="63336">MSISNALAIDIIFGITAHFWFNKHEPSVSWSLFILVALLPGPTAMLLCEHWPPFRAIPVAYLLFLTTLFASISVYRVSPIHPLAKYPGPLFCKVSQLWTVWVASGGKLHHYRRILHDVYGPIIRIGPNELSIADKDLIPAILGTQGMPKGPLFIGRRLTPTSDQNMEKYGLISSRDSQRHAQLRKAWNKAFANSPLKDYEELMMHRALQLIEELNGLCRQQSDGIGHVDIAHWISYFSFDFMGDMAFGGGFELMHNGDKDGLWHGMEAALFYQSMCQHIPWFCPILRRLPFLGTPMRAFGNFVFQRAQTRFTQDLKQKDLFYHLTEAAISDSGNSPFPLIVSNAGLAIIAGSDTTASVLSNILYYLLSNPAEYIRLRDEVDTAFPPSDMTSLSAEMFLEMPFLNAVINEVLRLQPPVPTSLQRAPPLGSGGKSIGSHYIKEGTAIQVSPYVLHHDSRYFSPDPDRFWPDRWLKASNANTSDAVICDRSAFIPFSFGPANCAGKPLAVLELKSLVSLLVMHFEMSFDDRFDPSSWERNLKDHFVLGKGALMVKLTMRERVNIVR</sequence>
<evidence type="ECO:0000313" key="2">
    <source>
        <dbReference type="Proteomes" id="UP000790377"/>
    </source>
</evidence>
<comment type="caution">
    <text evidence="1">The sequence shown here is derived from an EMBL/GenBank/DDBJ whole genome shotgun (WGS) entry which is preliminary data.</text>
</comment>
<evidence type="ECO:0000313" key="1">
    <source>
        <dbReference type="EMBL" id="KAH7915812.1"/>
    </source>
</evidence>
<protein>
    <submittedName>
        <fullName evidence="1">Cytochrome P450</fullName>
    </submittedName>
</protein>
<keyword evidence="2" id="KW-1185">Reference proteome</keyword>
<dbReference type="EMBL" id="MU267596">
    <property type="protein sequence ID" value="KAH7915812.1"/>
    <property type="molecule type" value="Genomic_DNA"/>
</dbReference>
<name>A0ACB8ATW3_9AGAM</name>
<proteinExistence type="predicted"/>
<dbReference type="Proteomes" id="UP000790377">
    <property type="component" value="Unassembled WGS sequence"/>
</dbReference>
<accession>A0ACB8ATW3</accession>